<evidence type="ECO:0000313" key="1">
    <source>
        <dbReference type="EMBL" id="CDG39035.1"/>
    </source>
</evidence>
<organism evidence="1 2">
    <name type="scientific">Asaia bogorensis</name>
    <dbReference type="NCBI Taxonomy" id="91915"/>
    <lineage>
        <taxon>Bacteria</taxon>
        <taxon>Pseudomonadati</taxon>
        <taxon>Pseudomonadota</taxon>
        <taxon>Alphaproteobacteria</taxon>
        <taxon>Acetobacterales</taxon>
        <taxon>Acetobacteraceae</taxon>
        <taxon>Asaia</taxon>
    </lineage>
</organism>
<dbReference type="AlphaFoldDB" id="A0A060QDM2"/>
<protein>
    <recommendedName>
        <fullName evidence="3">DUF3313 domain-containing protein</fullName>
    </recommendedName>
</protein>
<proteinExistence type="predicted"/>
<reference evidence="1 2" key="2">
    <citation type="journal article" date="2014" name="PLoS ONE">
        <title>Evolution of mitochondria reconstructed from the energy metabolism of living bacteria.</title>
        <authorList>
            <person name="Degli Esposti M."/>
            <person name="Chouaia B."/>
            <person name="Comandatore F."/>
            <person name="Crotti E."/>
            <person name="Sassera D."/>
            <person name="Lievens P.M."/>
            <person name="Daffonchio D."/>
            <person name="Bandi C."/>
        </authorList>
    </citation>
    <scope>NUCLEOTIDE SEQUENCE [LARGE SCALE GENOMIC DNA]</scope>
    <source>
        <strain evidence="1 2">SF2.1</strain>
    </source>
</reference>
<accession>A0A060QDM2</accession>
<gene>
    <name evidence="1" type="ORF">ASAP_0990</name>
</gene>
<dbReference type="RefSeq" id="WP_023979180.1">
    <property type="nucleotide sequence ID" value="NZ_CBLX010000007.1"/>
</dbReference>
<comment type="caution">
    <text evidence="1">The sequence shown here is derived from an EMBL/GenBank/DDBJ whole genome shotgun (WGS) entry which is preliminary data.</text>
</comment>
<dbReference type="EMBL" id="CBLX010000007">
    <property type="protein sequence ID" value="CDG39035.1"/>
    <property type="molecule type" value="Genomic_DNA"/>
</dbReference>
<name>A0A060QDM2_9PROT</name>
<dbReference type="Pfam" id="PF11769">
    <property type="entry name" value="DUF3313"/>
    <property type="match status" value="1"/>
</dbReference>
<dbReference type="Proteomes" id="UP000027583">
    <property type="component" value="Unassembled WGS sequence"/>
</dbReference>
<reference evidence="1 2" key="1">
    <citation type="journal article" date="2014" name="Genome Biol. Evol.">
        <title>Acetic acid bacteria genomes reveal functional traits for adaptation to life in insect guts.</title>
        <authorList>
            <person name="Chouaia B."/>
            <person name="Gaiarsa S."/>
            <person name="Crotti E."/>
            <person name="Comandatore F."/>
            <person name="Degli Esposti M."/>
            <person name="Ricci I."/>
            <person name="Alma A."/>
            <person name="Favia G."/>
            <person name="Bandi C."/>
            <person name="Daffonchio D."/>
        </authorList>
    </citation>
    <scope>NUCLEOTIDE SEQUENCE [LARGE SCALE GENOMIC DNA]</scope>
    <source>
        <strain evidence="1 2">SF2.1</strain>
    </source>
</reference>
<evidence type="ECO:0000313" key="2">
    <source>
        <dbReference type="Proteomes" id="UP000027583"/>
    </source>
</evidence>
<sequence length="255" mass="27589">MFRLPYAIRSLTRSLARKPASPRRINPGFLYPVLITGMMALSACAGQGTTKTGFIAPETYGLMAHPDNHGDDLVFAPKAPAGIVYRYAVIEPVQWRPTNKAAHLSPQAQQRVIRAFEDELHKTLGKDLVILNETSVATLPPGTIRIRAAITNLRRSQWYYNALPIIAGFAAGAAGGGLPPIPPPAPGGASEELLAIDASNGSTLMAIATYNNGMPWNMMGQWLPYAHARRAFHLAANLMDEEMHRSGLITRPLSG</sequence>
<dbReference type="InterPro" id="IPR021747">
    <property type="entry name" value="DUF3313"/>
</dbReference>
<evidence type="ECO:0008006" key="3">
    <source>
        <dbReference type="Google" id="ProtNLM"/>
    </source>
</evidence>